<reference evidence="6" key="1">
    <citation type="submission" date="2022-11" db="UniProtKB">
        <authorList>
            <consortium name="WormBaseParasite"/>
        </authorList>
    </citation>
    <scope>IDENTIFICATION</scope>
</reference>
<feature type="domain" description="NWD1/2-like winged helix-turn-helix" evidence="4">
    <location>
        <begin position="79"/>
        <end position="129"/>
    </location>
</feature>
<protein>
    <recommendedName>
        <fullName evidence="4">NWD1/2-like winged helix-turn-helix domain-containing protein</fullName>
    </recommendedName>
</protein>
<feature type="repeat" description="WD" evidence="3">
    <location>
        <begin position="487"/>
        <end position="528"/>
    </location>
</feature>
<dbReference type="AlphaFoldDB" id="A0A915HV70"/>
<dbReference type="Pfam" id="PF00400">
    <property type="entry name" value="WD40"/>
    <property type="match status" value="3"/>
</dbReference>
<organism evidence="5 6">
    <name type="scientific">Romanomermis culicivorax</name>
    <name type="common">Nematode worm</name>
    <dbReference type="NCBI Taxonomy" id="13658"/>
    <lineage>
        <taxon>Eukaryota</taxon>
        <taxon>Metazoa</taxon>
        <taxon>Ecdysozoa</taxon>
        <taxon>Nematoda</taxon>
        <taxon>Enoplea</taxon>
        <taxon>Dorylaimia</taxon>
        <taxon>Mermithida</taxon>
        <taxon>Mermithoidea</taxon>
        <taxon>Mermithidae</taxon>
        <taxon>Romanomermis</taxon>
    </lineage>
</organism>
<feature type="repeat" description="WD" evidence="3">
    <location>
        <begin position="529"/>
        <end position="570"/>
    </location>
</feature>
<dbReference type="Gene3D" id="2.130.10.10">
    <property type="entry name" value="YVTN repeat-like/Quinoprotein amine dehydrogenase"/>
    <property type="match status" value="2"/>
</dbReference>
<dbReference type="Pfam" id="PF25469">
    <property type="entry name" value="WHD_NWD1"/>
    <property type="match status" value="1"/>
</dbReference>
<keyword evidence="2" id="KW-0677">Repeat</keyword>
<dbReference type="PROSITE" id="PS50082">
    <property type="entry name" value="WD_REPEATS_2"/>
    <property type="match status" value="3"/>
</dbReference>
<dbReference type="SUPFAM" id="SSF50978">
    <property type="entry name" value="WD40 repeat-like"/>
    <property type="match status" value="1"/>
</dbReference>
<evidence type="ECO:0000256" key="2">
    <source>
        <dbReference type="ARBA" id="ARBA00022737"/>
    </source>
</evidence>
<proteinExistence type="predicted"/>
<dbReference type="SMART" id="SM00320">
    <property type="entry name" value="WD40"/>
    <property type="match status" value="5"/>
</dbReference>
<dbReference type="InterPro" id="IPR015943">
    <property type="entry name" value="WD40/YVTN_repeat-like_dom_sf"/>
</dbReference>
<keyword evidence="1 3" id="KW-0853">WD repeat</keyword>
<dbReference type="InterPro" id="IPR001680">
    <property type="entry name" value="WD40_rpt"/>
</dbReference>
<dbReference type="InterPro" id="IPR036322">
    <property type="entry name" value="WD40_repeat_dom_sf"/>
</dbReference>
<evidence type="ECO:0000313" key="6">
    <source>
        <dbReference type="WBParaSite" id="nRc.2.0.1.t05260-RA"/>
    </source>
</evidence>
<dbReference type="InterPro" id="IPR057588">
    <property type="entry name" value="NWD1/2-like_WH"/>
</dbReference>
<evidence type="ECO:0000313" key="5">
    <source>
        <dbReference type="Proteomes" id="UP000887565"/>
    </source>
</evidence>
<keyword evidence="5" id="KW-1185">Reference proteome</keyword>
<feature type="repeat" description="WD" evidence="3">
    <location>
        <begin position="444"/>
        <end position="486"/>
    </location>
</feature>
<dbReference type="WBParaSite" id="nRc.2.0.1.t05260-RA">
    <property type="protein sequence ID" value="nRc.2.0.1.t05260-RA"/>
    <property type="gene ID" value="nRc.2.0.1.g05260"/>
</dbReference>
<sequence length="691" mass="78151">MQMSRLNEEELLEMVKNLLINQYNRSITLDQQASIRESLKQCPYPFYASLLVHEAAKWPSWLDIRSVGGVPVGNALVYLEKKFIDMENVHGQDICSAVFSFLECANQGLTDTELLDLCSYHSGLTRKYMTIQTADADNLCRMTYITWLQIKNDMTIYSEMANAVTNEKSRSNLTHGVIMERRLDNKVVATWSCPLIRYVVRGKFLASNQLLKQCHSDMADLFDDAWTYNQPPKRFKFISRLPTPQPLYSIQQSNGITHYNKRRVNNLWYHLLHSGSIDYFEERSLLNYEYLEAILYSSGLVKLLSIIEDASLQIINHNLYTLYSHCVKPALFSISVSPNLFVTELIGRLRYTRAKNTEALNHLVDQAMQWIDTNCVLPSLVPLTCWIKPPSTHLVVSFSLNEWPKESKSLVKATINYQYVFVCGSHSPDIHMFHVASNTLVRIFKGHTGIITVLECSTNGQFFLSSSMPENSIRVWTIMKGECTRTIIAHDAKIICLRISRDDRCLISGSADSKVKVIDIETGRVIRTLCPESGAVMALALTTHEEYLITGHSDFTVKLWHVDTGRMISKLGSLIAPVTLMALTSNDAFLLVASDDETLHVFSLCSGTELHELRGHEGKNRQGNHYQLQVASLAIASDDCQTFIGSTDGKIYRYDLHTGKILSIQGCSNVPVSTLEYKEGPLGKTIRKSAR</sequence>
<dbReference type="PANTHER" id="PTHR19871:SF38">
    <property type="entry name" value="PROTEIN QUI-1"/>
    <property type="match status" value="1"/>
</dbReference>
<evidence type="ECO:0000256" key="3">
    <source>
        <dbReference type="PROSITE-ProRule" id="PRU00221"/>
    </source>
</evidence>
<evidence type="ECO:0000259" key="4">
    <source>
        <dbReference type="Pfam" id="PF25469"/>
    </source>
</evidence>
<dbReference type="Proteomes" id="UP000887565">
    <property type="component" value="Unplaced"/>
</dbReference>
<accession>A0A915HV70</accession>
<dbReference type="OMA" id="FLECANQ"/>
<dbReference type="InterPro" id="IPR052752">
    <property type="entry name" value="NACHT-WD_repeat"/>
</dbReference>
<name>A0A915HV70_ROMCU</name>
<dbReference type="PANTHER" id="PTHR19871">
    <property type="entry name" value="BETA TRANSDUCIN-RELATED PROTEIN"/>
    <property type="match status" value="1"/>
</dbReference>
<evidence type="ECO:0000256" key="1">
    <source>
        <dbReference type="ARBA" id="ARBA00022574"/>
    </source>
</evidence>